<gene>
    <name evidence="2" type="ORF">H257_09453</name>
</gene>
<accession>W4GAV2</accession>
<dbReference type="InterPro" id="IPR003347">
    <property type="entry name" value="JmjC_dom"/>
</dbReference>
<organism evidence="2">
    <name type="scientific">Aphanomyces astaci</name>
    <name type="common">Crayfish plague agent</name>
    <dbReference type="NCBI Taxonomy" id="112090"/>
    <lineage>
        <taxon>Eukaryota</taxon>
        <taxon>Sar</taxon>
        <taxon>Stramenopiles</taxon>
        <taxon>Oomycota</taxon>
        <taxon>Saprolegniomycetes</taxon>
        <taxon>Saprolegniales</taxon>
        <taxon>Verrucalvaceae</taxon>
        <taxon>Aphanomyces</taxon>
    </lineage>
</organism>
<sequence length="374" mass="43151">MSDDDHEEVPRIDAAALSYEAFCELYMAPNRPVLIRNIGLDWPIYHAWRRSEHNDVNHAYLRATFGHATVPVVGYGRLDAYGEEDRCTMPLAMYLTLLESGEAQAAQKYMKDWHFTRDFPHGPVYTTPEYFQDDWLNWWWDQQADIHDDYRFVYLGPANSTTPLHHDVLLSYSWSINICGKKEWLMFPPTETWKLRDRSGRYTAPSANTVDATAFPNVTSARYIKVVQEVGEALFVPSGWYHQVRNLEGTTLSINHNWFNAYSLERMWAFMQAELHAVEQEIDHCRETFDSDDDWHHHCQVLLRANIGMHFNEFAALLQARKDWYLTTVSPPTSDARPSPTSIVNTTFSLQQIDKVLGAMRAHSSQGGSAPVQT</sequence>
<evidence type="ECO:0000259" key="1">
    <source>
        <dbReference type="PROSITE" id="PS51184"/>
    </source>
</evidence>
<reference evidence="2" key="1">
    <citation type="submission" date="2013-12" db="EMBL/GenBank/DDBJ databases">
        <title>The Genome Sequence of Aphanomyces astaci APO3.</title>
        <authorList>
            <consortium name="The Broad Institute Genomics Platform"/>
            <person name="Russ C."/>
            <person name="Tyler B."/>
            <person name="van West P."/>
            <person name="Dieguez-Uribeondo J."/>
            <person name="Young S.K."/>
            <person name="Zeng Q."/>
            <person name="Gargeya S."/>
            <person name="Fitzgerald M."/>
            <person name="Abouelleil A."/>
            <person name="Alvarado L."/>
            <person name="Chapman S.B."/>
            <person name="Gainer-Dewar J."/>
            <person name="Goldberg J."/>
            <person name="Griggs A."/>
            <person name="Gujja S."/>
            <person name="Hansen M."/>
            <person name="Howarth C."/>
            <person name="Imamovic A."/>
            <person name="Ireland A."/>
            <person name="Larimer J."/>
            <person name="McCowan C."/>
            <person name="Murphy C."/>
            <person name="Pearson M."/>
            <person name="Poon T.W."/>
            <person name="Priest M."/>
            <person name="Roberts A."/>
            <person name="Saif S."/>
            <person name="Shea T."/>
            <person name="Sykes S."/>
            <person name="Wortman J."/>
            <person name="Nusbaum C."/>
            <person name="Birren B."/>
        </authorList>
    </citation>
    <scope>NUCLEOTIDE SEQUENCE [LARGE SCALE GENOMIC DNA]</scope>
    <source>
        <strain evidence="2">APO3</strain>
    </source>
</reference>
<feature type="domain" description="JmjC" evidence="1">
    <location>
        <begin position="116"/>
        <end position="275"/>
    </location>
</feature>
<dbReference type="Pfam" id="PF13621">
    <property type="entry name" value="Cupin_8"/>
    <property type="match status" value="1"/>
</dbReference>
<dbReference type="GO" id="GO:0005634">
    <property type="term" value="C:nucleus"/>
    <property type="evidence" value="ECO:0007669"/>
    <property type="project" value="TreeGrafter"/>
</dbReference>
<dbReference type="RefSeq" id="XP_009833971.1">
    <property type="nucleotide sequence ID" value="XM_009835669.1"/>
</dbReference>
<dbReference type="GO" id="GO:0043565">
    <property type="term" value="F:sequence-specific DNA binding"/>
    <property type="evidence" value="ECO:0007669"/>
    <property type="project" value="TreeGrafter"/>
</dbReference>
<dbReference type="GO" id="GO:0045905">
    <property type="term" value="P:positive regulation of translational termination"/>
    <property type="evidence" value="ECO:0007669"/>
    <property type="project" value="TreeGrafter"/>
</dbReference>
<dbReference type="InterPro" id="IPR050910">
    <property type="entry name" value="JMJD6_ArgDemeth/LysHydrox"/>
</dbReference>
<dbReference type="InterPro" id="IPR041667">
    <property type="entry name" value="Cupin_8"/>
</dbReference>
<dbReference type="SMART" id="SM00558">
    <property type="entry name" value="JmjC"/>
    <property type="match status" value="1"/>
</dbReference>
<dbReference type="PANTHER" id="PTHR12480:SF6">
    <property type="entry name" value="2-OXOGLUTARATE AND IRON-DEPENDENT OXYGENASE JMJD4"/>
    <property type="match status" value="1"/>
</dbReference>
<dbReference type="GO" id="GO:0005737">
    <property type="term" value="C:cytoplasm"/>
    <property type="evidence" value="ECO:0007669"/>
    <property type="project" value="TreeGrafter"/>
</dbReference>
<dbReference type="PROSITE" id="PS51184">
    <property type="entry name" value="JMJC"/>
    <property type="match status" value="1"/>
</dbReference>
<dbReference type="GO" id="GO:0016706">
    <property type="term" value="F:2-oxoglutarate-dependent dioxygenase activity"/>
    <property type="evidence" value="ECO:0007669"/>
    <property type="project" value="TreeGrafter"/>
</dbReference>
<dbReference type="AlphaFoldDB" id="W4GAV2"/>
<dbReference type="SUPFAM" id="SSF51197">
    <property type="entry name" value="Clavaminate synthase-like"/>
    <property type="match status" value="1"/>
</dbReference>
<dbReference type="OrthoDB" id="203487at2759"/>
<evidence type="ECO:0000313" key="2">
    <source>
        <dbReference type="EMBL" id="ETV76426.1"/>
    </source>
</evidence>
<name>W4GAV2_APHAT</name>
<proteinExistence type="predicted"/>
<protein>
    <recommendedName>
        <fullName evidence="1">JmjC domain-containing protein</fullName>
    </recommendedName>
</protein>
<dbReference type="VEuPathDB" id="FungiDB:H257_09453"/>
<dbReference type="EMBL" id="KI913136">
    <property type="protein sequence ID" value="ETV76426.1"/>
    <property type="molecule type" value="Genomic_DNA"/>
</dbReference>
<dbReference type="PANTHER" id="PTHR12480">
    <property type="entry name" value="ARGININE DEMETHYLASE AND LYSYL-HYDROXYLASE JMJD"/>
    <property type="match status" value="1"/>
</dbReference>
<dbReference type="GeneID" id="20811449"/>
<dbReference type="Gene3D" id="2.60.120.650">
    <property type="entry name" value="Cupin"/>
    <property type="match status" value="1"/>
</dbReference>